<dbReference type="PANTHER" id="PTHR32294">
    <property type="entry name" value="DNA POLYMERASE III SUBUNIT ALPHA"/>
    <property type="match status" value="1"/>
</dbReference>
<comment type="similarity">
    <text evidence="2">Belongs to the DNA polymerase type-C family. DnaE subfamily.</text>
</comment>
<evidence type="ECO:0000256" key="6">
    <source>
        <dbReference type="ARBA" id="ARBA00022695"/>
    </source>
</evidence>
<comment type="function">
    <text evidence="9">DNA polymerase III is a complex, multichain enzyme responsible for most of the replicative synthesis in bacteria. This DNA polymerase also exhibits 3' to 5' exonuclease activity. The alpha chain is the DNA polymerase.</text>
</comment>
<dbReference type="InterPro" id="IPR011708">
    <property type="entry name" value="DNA_pol3_alpha_NTPase_dom"/>
</dbReference>
<dbReference type="Pfam" id="PF02811">
    <property type="entry name" value="PHP"/>
    <property type="match status" value="1"/>
</dbReference>
<evidence type="ECO:0000256" key="5">
    <source>
        <dbReference type="ARBA" id="ARBA00022679"/>
    </source>
</evidence>
<name>A0A017RVB3_9CLOT</name>
<evidence type="ECO:0000259" key="11">
    <source>
        <dbReference type="SMART" id="SM00481"/>
    </source>
</evidence>
<evidence type="ECO:0000256" key="1">
    <source>
        <dbReference type="ARBA" id="ARBA00004496"/>
    </source>
</evidence>
<keyword evidence="8" id="KW-0239">DNA-directed DNA polymerase</keyword>
<comment type="catalytic activity">
    <reaction evidence="10">
        <text>DNA(n) + a 2'-deoxyribonucleoside 5'-triphosphate = DNA(n+1) + diphosphate</text>
        <dbReference type="Rhea" id="RHEA:22508"/>
        <dbReference type="Rhea" id="RHEA-COMP:17339"/>
        <dbReference type="Rhea" id="RHEA-COMP:17340"/>
        <dbReference type="ChEBI" id="CHEBI:33019"/>
        <dbReference type="ChEBI" id="CHEBI:61560"/>
        <dbReference type="ChEBI" id="CHEBI:173112"/>
        <dbReference type="EC" id="2.7.7.7"/>
    </reaction>
</comment>
<dbReference type="InterPro" id="IPR029460">
    <property type="entry name" value="DNAPol_HHH"/>
</dbReference>
<dbReference type="EC" id="2.7.7.7" evidence="3"/>
<dbReference type="Pfam" id="PF14579">
    <property type="entry name" value="HHH_6"/>
    <property type="match status" value="1"/>
</dbReference>
<dbReference type="SMART" id="SM00481">
    <property type="entry name" value="POLIIIAc"/>
    <property type="match status" value="1"/>
</dbReference>
<dbReference type="InterPro" id="IPR040982">
    <property type="entry name" value="DNA_pol3_finger"/>
</dbReference>
<dbReference type="Gene3D" id="1.10.10.1600">
    <property type="entry name" value="Bacterial DNA polymerase III alpha subunit, thumb domain"/>
    <property type="match status" value="1"/>
</dbReference>
<organism evidence="12 13">
    <name type="scientific">Fervidicella metallireducens AeB</name>
    <dbReference type="NCBI Taxonomy" id="1403537"/>
    <lineage>
        <taxon>Bacteria</taxon>
        <taxon>Bacillati</taxon>
        <taxon>Bacillota</taxon>
        <taxon>Clostridia</taxon>
        <taxon>Eubacteriales</taxon>
        <taxon>Clostridiaceae</taxon>
        <taxon>Fervidicella</taxon>
    </lineage>
</organism>
<evidence type="ECO:0000256" key="3">
    <source>
        <dbReference type="ARBA" id="ARBA00012417"/>
    </source>
</evidence>
<dbReference type="InterPro" id="IPR004013">
    <property type="entry name" value="PHP_dom"/>
</dbReference>
<evidence type="ECO:0000256" key="9">
    <source>
        <dbReference type="ARBA" id="ARBA00025611"/>
    </source>
</evidence>
<dbReference type="EMBL" id="AZQP01000017">
    <property type="protein sequence ID" value="EYE88597.1"/>
    <property type="molecule type" value="Genomic_DNA"/>
</dbReference>
<evidence type="ECO:0000313" key="13">
    <source>
        <dbReference type="Proteomes" id="UP000019681"/>
    </source>
</evidence>
<feature type="domain" description="Polymerase/histidinol phosphatase N-terminal" evidence="11">
    <location>
        <begin position="5"/>
        <end position="72"/>
    </location>
</feature>
<dbReference type="OrthoDB" id="9803237at2"/>
<keyword evidence="13" id="KW-1185">Reference proteome</keyword>
<dbReference type="InterPro" id="IPR041931">
    <property type="entry name" value="DNA_pol3_alpha_thumb_dom"/>
</dbReference>
<dbReference type="NCBIfam" id="NF005298">
    <property type="entry name" value="PRK06826.1"/>
    <property type="match status" value="1"/>
</dbReference>
<dbReference type="InterPro" id="IPR004805">
    <property type="entry name" value="DnaE2/DnaE/PolC"/>
</dbReference>
<dbReference type="InterPro" id="IPR003141">
    <property type="entry name" value="Pol/His_phosphatase_N"/>
</dbReference>
<evidence type="ECO:0000256" key="4">
    <source>
        <dbReference type="ARBA" id="ARBA00019114"/>
    </source>
</evidence>
<sequence>MADFVHLHVHTEYSLLDGSGRIKNLVKRAKELGMDALAITDHGVMFGVIDFYKVCKEEGIKPIIGCEVYVAPRSLYKKESGIDGENYHLVLLAKNNEGYKKLMKIVSKAFVDGFYYKPRVDDELLKENAGDLIALSACLGGEIQSLLLNGSYEKAKEKAIKYRDIFGDENFYLELQDHGMEEQRRVNKELLKLSEETGIPLVATNDVHYVKQEDANAHEILLCIQTGKTVDDAERMKFPGDEFYLKSPEEMKDLFKFSPTAIENTVKIAEQCNVDFEFNVTKLPKFETPEGMTSKEYLRKLCFEGLYKKYGTPSQKAIDRLNYELSVIEKMGYVDYFLIVWDFIRYANENGIITGPGRGSGAGSIVAYTLNITKLDPLKYSLLFERFLNPERVSMPDIDSDFCYERRQEVIDYVVSKYGKDRVAQIVTFGTMAARAVIRDVGRALNYPYAEVDVIAKMIPMELNMTISKAIEMNPELKREYEENERVKYLIDISKSLEGLPRHSSTHAAGVVISSAPITEYVPVSKNEETIVTQFPMGTLEELGLLKMDFLGLRTLTVLRDAVDLINKNRGIKLDLDNIDYDDKRVYEMISQGHTEGVFQIESTGMTNFMKELKPSDLEDIIAGISLYRPGPMDQIPTYIKNKNNPENIEYLDEKLKPILDVTYGVMVYQEQVMEIVRNIAGYSLGRSDLVRRAMSKKKHSVMEQERKNFIYGLEDENGNVIVPGAVRNGVSAEVANKLFDLMMDFASYAFNKSHAAAYAVVAYQTAYLKKHYPVEYMAALLTSVMGSNDKVAFYIHACRKMGIEVLPPDINESYVNFSVIDNKIRFGLAAIKNVGKAAILSIIKERENKGSFTGFTDFCERVNLSEVNKRAVESMIKSGAFDSLGFKRSQLMAVYDKIMDSVSNNRKKNIDGQLSLFGIETAPIIQKDDFPDIKEFDKKYLLAMEKEMLGLYISGHPLDEYEDEIEALTNYKISEIVNIEHDEGAGVEYKVEDGQKVIIGGIISGINIKSTRKNEIMSFVNLEDMYGNIELLLFPKVHDRFKGFVVEDNIILVKGRISIREEEQPKVIVEEIEPLRKRTKDGKINEVKVKKLFIRILDEKAQMQEEIKTILKNHSGSCPVYLFMAKSNKKLLASRDLWVNISEELITELSNKIGIENVKIG</sequence>
<proteinExistence type="inferred from homology"/>
<dbReference type="NCBIfam" id="TIGR00594">
    <property type="entry name" value="polc"/>
    <property type="match status" value="1"/>
</dbReference>
<comment type="subcellular location">
    <subcellularLocation>
        <location evidence="1">Cytoplasm</location>
    </subcellularLocation>
</comment>
<dbReference type="Pfam" id="PF07733">
    <property type="entry name" value="DNA_pol3_alpha"/>
    <property type="match status" value="1"/>
</dbReference>
<keyword evidence="6 12" id="KW-0548">Nucleotidyltransferase</keyword>
<comment type="caution">
    <text evidence="12">The sequence shown here is derived from an EMBL/GenBank/DDBJ whole genome shotgun (WGS) entry which is preliminary data.</text>
</comment>
<protein>
    <recommendedName>
        <fullName evidence="4">DNA polymerase III subunit alpha</fullName>
        <ecNumber evidence="3">2.7.7.7</ecNumber>
    </recommendedName>
</protein>
<dbReference type="InterPro" id="IPR004365">
    <property type="entry name" value="NA-bd_OB_tRNA"/>
</dbReference>
<dbReference type="GO" id="GO:0003887">
    <property type="term" value="F:DNA-directed DNA polymerase activity"/>
    <property type="evidence" value="ECO:0007669"/>
    <property type="project" value="UniProtKB-KW"/>
</dbReference>
<dbReference type="RefSeq" id="WP_035379389.1">
    <property type="nucleotide sequence ID" value="NZ_AZQP01000017.1"/>
</dbReference>
<dbReference type="STRING" id="1403537.Q428_06985"/>
<dbReference type="Gene3D" id="1.10.150.870">
    <property type="match status" value="1"/>
</dbReference>
<dbReference type="GO" id="GO:0003676">
    <property type="term" value="F:nucleic acid binding"/>
    <property type="evidence" value="ECO:0007669"/>
    <property type="project" value="InterPro"/>
</dbReference>
<accession>A0A017RVB3</accession>
<dbReference type="Proteomes" id="UP000019681">
    <property type="component" value="Unassembled WGS sequence"/>
</dbReference>
<evidence type="ECO:0000256" key="8">
    <source>
        <dbReference type="ARBA" id="ARBA00022932"/>
    </source>
</evidence>
<dbReference type="NCBIfam" id="NF004226">
    <property type="entry name" value="PRK05673.1"/>
    <property type="match status" value="1"/>
</dbReference>
<evidence type="ECO:0000313" key="12">
    <source>
        <dbReference type="EMBL" id="EYE88597.1"/>
    </source>
</evidence>
<evidence type="ECO:0000256" key="2">
    <source>
        <dbReference type="ARBA" id="ARBA00009496"/>
    </source>
</evidence>
<keyword evidence="7" id="KW-0235">DNA replication</keyword>
<dbReference type="AlphaFoldDB" id="A0A017RVB3"/>
<reference evidence="12 13" key="1">
    <citation type="journal article" date="2014" name="Genome Announc.">
        <title>Draft Genome Sequence of Fervidicella metallireducens Strain AeBT, an Iron-Reducing Thermoanaerobe from the Great Artesian Basin.</title>
        <authorList>
            <person name="Patel B.K."/>
        </authorList>
    </citation>
    <scope>NUCLEOTIDE SEQUENCE [LARGE SCALE GENOMIC DNA]</scope>
    <source>
        <strain evidence="12 13">AeB</strain>
    </source>
</reference>
<keyword evidence="5 12" id="KW-0808">Transferase</keyword>
<dbReference type="Gene3D" id="3.20.20.140">
    <property type="entry name" value="Metal-dependent hydrolases"/>
    <property type="match status" value="1"/>
</dbReference>
<evidence type="ECO:0000256" key="10">
    <source>
        <dbReference type="ARBA" id="ARBA00049244"/>
    </source>
</evidence>
<dbReference type="Pfam" id="PF01336">
    <property type="entry name" value="tRNA_anti-codon"/>
    <property type="match status" value="1"/>
</dbReference>
<dbReference type="CDD" id="cd04485">
    <property type="entry name" value="DnaE_OBF"/>
    <property type="match status" value="1"/>
</dbReference>
<evidence type="ECO:0000256" key="7">
    <source>
        <dbReference type="ARBA" id="ARBA00022705"/>
    </source>
</evidence>
<dbReference type="PANTHER" id="PTHR32294:SF0">
    <property type="entry name" value="DNA POLYMERASE III SUBUNIT ALPHA"/>
    <property type="match status" value="1"/>
</dbReference>
<dbReference type="GO" id="GO:0006260">
    <property type="term" value="P:DNA replication"/>
    <property type="evidence" value="ECO:0007669"/>
    <property type="project" value="UniProtKB-KW"/>
</dbReference>
<dbReference type="GO" id="GO:0008408">
    <property type="term" value="F:3'-5' exonuclease activity"/>
    <property type="evidence" value="ECO:0007669"/>
    <property type="project" value="InterPro"/>
</dbReference>
<dbReference type="GO" id="GO:0005737">
    <property type="term" value="C:cytoplasm"/>
    <property type="evidence" value="ECO:0007669"/>
    <property type="project" value="UniProtKB-SubCell"/>
</dbReference>
<dbReference type="InterPro" id="IPR016195">
    <property type="entry name" value="Pol/histidinol_Pase-like"/>
</dbReference>
<dbReference type="CDD" id="cd12113">
    <property type="entry name" value="PHP_PolIIIA_DnaE3"/>
    <property type="match status" value="1"/>
</dbReference>
<dbReference type="Pfam" id="PF17657">
    <property type="entry name" value="DNA_pol3_finger"/>
    <property type="match status" value="1"/>
</dbReference>
<dbReference type="SUPFAM" id="SSF89550">
    <property type="entry name" value="PHP domain-like"/>
    <property type="match status" value="1"/>
</dbReference>
<gene>
    <name evidence="12" type="primary">dnaE</name>
    <name evidence="12" type="ORF">Q428_06985</name>
</gene>